<evidence type="ECO:0000256" key="1">
    <source>
        <dbReference type="SAM" id="MobiDB-lite"/>
    </source>
</evidence>
<comment type="caution">
    <text evidence="2">The sequence shown here is derived from an EMBL/GenBank/DDBJ whole genome shotgun (WGS) entry which is preliminary data.</text>
</comment>
<name>A0ABU0BZK0_9HYPH</name>
<reference evidence="2 3" key="1">
    <citation type="submission" date="2023-07" db="EMBL/GenBank/DDBJ databases">
        <title>Genomic Encyclopedia of Type Strains, Phase IV (KMG-IV): sequencing the most valuable type-strain genomes for metagenomic binning, comparative biology and taxonomic classification.</title>
        <authorList>
            <person name="Goeker M."/>
        </authorList>
    </citation>
    <scope>NUCLEOTIDE SEQUENCE [LARGE SCALE GENOMIC DNA]</scope>
    <source>
        <strain evidence="2 3">DSM 1112</strain>
    </source>
</reference>
<dbReference type="EMBL" id="JAUSVF010000004">
    <property type="protein sequence ID" value="MDQ0323688.1"/>
    <property type="molecule type" value="Genomic_DNA"/>
</dbReference>
<accession>A0ABU0BZK0</accession>
<evidence type="ECO:0000313" key="2">
    <source>
        <dbReference type="EMBL" id="MDQ0323688.1"/>
    </source>
</evidence>
<sequence>MEISVNDREMIMVMKCYFQTKVELAELKASWKRRGKQPARISAPFTISAPTPNVRTTSDERTF</sequence>
<protein>
    <submittedName>
        <fullName evidence="2">Uncharacterized protein</fullName>
    </submittedName>
</protein>
<gene>
    <name evidence="2" type="ORF">QO002_005895</name>
</gene>
<proteinExistence type="predicted"/>
<evidence type="ECO:0000313" key="3">
    <source>
        <dbReference type="Proteomes" id="UP001230207"/>
    </source>
</evidence>
<dbReference type="RefSeq" id="WP_307236404.1">
    <property type="nucleotide sequence ID" value="NZ_JAUSVF010000004.1"/>
</dbReference>
<dbReference type="Proteomes" id="UP001230207">
    <property type="component" value="Unassembled WGS sequence"/>
</dbReference>
<feature type="region of interest" description="Disordered" evidence="1">
    <location>
        <begin position="42"/>
        <end position="63"/>
    </location>
</feature>
<keyword evidence="3" id="KW-1185">Reference proteome</keyword>
<organism evidence="2 3">
    <name type="scientific">Pararhizobium capsulatum DSM 1112</name>
    <dbReference type="NCBI Taxonomy" id="1121113"/>
    <lineage>
        <taxon>Bacteria</taxon>
        <taxon>Pseudomonadati</taxon>
        <taxon>Pseudomonadota</taxon>
        <taxon>Alphaproteobacteria</taxon>
        <taxon>Hyphomicrobiales</taxon>
        <taxon>Rhizobiaceae</taxon>
        <taxon>Rhizobium/Agrobacterium group</taxon>
        <taxon>Pararhizobium</taxon>
    </lineage>
</organism>